<dbReference type="InterPro" id="IPR032710">
    <property type="entry name" value="NTF2-like_dom_sf"/>
</dbReference>
<sequence>MLIRIYSYIKNLVMANKKENKTLEERLRNIEDRLEIYSLIAGHPLSADTGADYYARQVYMEDSVFDRGPLPGAKGREAIAGFLQKPEHKQAIAGGLAHFTGLPLIELQGDQAFVTSYLQILTPDIKGEERELPNHGFSKGYRIHRVLANRWSLVRMEDGWKIKTRKLIPLEGSTDATDVLKQGLAIFADQHK</sequence>
<feature type="coiled-coil region" evidence="1">
    <location>
        <begin position="13"/>
        <end position="40"/>
    </location>
</feature>
<dbReference type="Gene3D" id="3.10.450.50">
    <property type="match status" value="1"/>
</dbReference>
<feature type="domain" description="SnoaL-like" evidence="2">
    <location>
        <begin position="29"/>
        <end position="166"/>
    </location>
</feature>
<evidence type="ECO:0000259" key="2">
    <source>
        <dbReference type="Pfam" id="PF13577"/>
    </source>
</evidence>
<evidence type="ECO:0000313" key="3">
    <source>
        <dbReference type="EMBL" id="SEB14979.1"/>
    </source>
</evidence>
<dbReference type="InterPro" id="IPR037401">
    <property type="entry name" value="SnoaL-like"/>
</dbReference>
<dbReference type="Pfam" id="PF13577">
    <property type="entry name" value="SnoaL_4"/>
    <property type="match status" value="1"/>
</dbReference>
<gene>
    <name evidence="3" type="ORF">SAMN05443550_11294</name>
</gene>
<dbReference type="STRING" id="425514.SAMN05443550_11294"/>
<keyword evidence="4" id="KW-1185">Reference proteome</keyword>
<reference evidence="3 4" key="1">
    <citation type="submission" date="2016-10" db="EMBL/GenBank/DDBJ databases">
        <authorList>
            <person name="de Groot N.N."/>
        </authorList>
    </citation>
    <scope>NUCLEOTIDE SEQUENCE [LARGE SCALE GENOMIC DNA]</scope>
    <source>
        <strain evidence="3 4">DSM 19033</strain>
    </source>
</reference>
<evidence type="ECO:0000256" key="1">
    <source>
        <dbReference type="SAM" id="Coils"/>
    </source>
</evidence>
<organism evidence="3 4">
    <name type="scientific">Pedobacter hartonius</name>
    <dbReference type="NCBI Taxonomy" id="425514"/>
    <lineage>
        <taxon>Bacteria</taxon>
        <taxon>Pseudomonadati</taxon>
        <taxon>Bacteroidota</taxon>
        <taxon>Sphingobacteriia</taxon>
        <taxon>Sphingobacteriales</taxon>
        <taxon>Sphingobacteriaceae</taxon>
        <taxon>Pedobacter</taxon>
    </lineage>
</organism>
<protein>
    <submittedName>
        <fullName evidence="3">SnoaL-like domain-containing protein</fullName>
    </submittedName>
</protein>
<keyword evidence="1" id="KW-0175">Coiled coil</keyword>
<accession>A0A1H4GZH0</accession>
<dbReference type="Proteomes" id="UP000198850">
    <property type="component" value="Unassembled WGS sequence"/>
</dbReference>
<dbReference type="SUPFAM" id="SSF54427">
    <property type="entry name" value="NTF2-like"/>
    <property type="match status" value="1"/>
</dbReference>
<name>A0A1H4GZH0_9SPHI</name>
<dbReference type="AlphaFoldDB" id="A0A1H4GZH0"/>
<dbReference type="EMBL" id="FNRA01000012">
    <property type="protein sequence ID" value="SEB14979.1"/>
    <property type="molecule type" value="Genomic_DNA"/>
</dbReference>
<proteinExistence type="predicted"/>
<evidence type="ECO:0000313" key="4">
    <source>
        <dbReference type="Proteomes" id="UP000198850"/>
    </source>
</evidence>